<feature type="domain" description="RING-type" evidence="10">
    <location>
        <begin position="436"/>
        <end position="477"/>
    </location>
</feature>
<gene>
    <name evidence="11" type="ORF">PAHAL_5G214000</name>
</gene>
<evidence type="ECO:0000256" key="3">
    <source>
        <dbReference type="ARBA" id="ARBA00022679"/>
    </source>
</evidence>
<dbReference type="PANTHER" id="PTHR22937:SF67">
    <property type="entry name" value="E3 UBIQUITIN-PROTEIN LIGASE ZFP1-RELATED"/>
    <property type="match status" value="1"/>
</dbReference>
<dbReference type="FunFam" id="3.30.40.10:FF:000467">
    <property type="entry name" value="C-terminal zinc-finger"/>
    <property type="match status" value="1"/>
</dbReference>
<keyword evidence="6" id="KW-0833">Ubl conjugation pathway</keyword>
<name>A0A2S3HTL6_9POAL</name>
<reference evidence="11" key="1">
    <citation type="submission" date="2018-04" db="EMBL/GenBank/DDBJ databases">
        <title>WGS assembly of Panicum hallii.</title>
        <authorList>
            <person name="Lovell J."/>
            <person name="Jenkins J."/>
            <person name="Lowry D."/>
            <person name="Mamidi S."/>
            <person name="Sreedasyam A."/>
            <person name="Weng X."/>
            <person name="Barry K."/>
            <person name="Bonette J."/>
            <person name="Campitelli B."/>
            <person name="Daum C."/>
            <person name="Gordon S."/>
            <person name="Gould B."/>
            <person name="Lipzen A."/>
            <person name="Macqueen A."/>
            <person name="Palacio-Mejia J."/>
            <person name="Plott C."/>
            <person name="Shakirov E."/>
            <person name="Shu S."/>
            <person name="Yoshinaga Y."/>
            <person name="Zane M."/>
            <person name="Rokhsar D."/>
            <person name="Grimwood J."/>
            <person name="Schmutz J."/>
            <person name="Juenger T."/>
        </authorList>
    </citation>
    <scope>NUCLEOTIDE SEQUENCE [LARGE SCALE GENOMIC DNA]</scope>
    <source>
        <strain evidence="11">FIL2</strain>
    </source>
</reference>
<organism evidence="11">
    <name type="scientific">Panicum hallii</name>
    <dbReference type="NCBI Taxonomy" id="206008"/>
    <lineage>
        <taxon>Eukaryota</taxon>
        <taxon>Viridiplantae</taxon>
        <taxon>Streptophyta</taxon>
        <taxon>Embryophyta</taxon>
        <taxon>Tracheophyta</taxon>
        <taxon>Spermatophyta</taxon>
        <taxon>Magnoliopsida</taxon>
        <taxon>Liliopsida</taxon>
        <taxon>Poales</taxon>
        <taxon>Poaceae</taxon>
        <taxon>PACMAD clade</taxon>
        <taxon>Panicoideae</taxon>
        <taxon>Panicodae</taxon>
        <taxon>Paniceae</taxon>
        <taxon>Panicinae</taxon>
        <taxon>Panicum</taxon>
        <taxon>Panicum sect. Panicum</taxon>
    </lineage>
</organism>
<evidence type="ECO:0000256" key="4">
    <source>
        <dbReference type="ARBA" id="ARBA00022723"/>
    </source>
</evidence>
<evidence type="ECO:0000256" key="8">
    <source>
        <dbReference type="PROSITE-ProRule" id="PRU00175"/>
    </source>
</evidence>
<dbReference type="PANTHER" id="PTHR22937">
    <property type="entry name" value="E3 UBIQUITIN-PROTEIN LIGASE RNF165"/>
    <property type="match status" value="1"/>
</dbReference>
<comment type="catalytic activity">
    <reaction evidence="1">
        <text>S-ubiquitinyl-[E2 ubiquitin-conjugating enzyme]-L-cysteine + [acceptor protein]-L-lysine = [E2 ubiquitin-conjugating enzyme]-L-cysteine + N(6)-ubiquitinyl-[acceptor protein]-L-lysine.</text>
        <dbReference type="EC" id="2.3.2.27"/>
    </reaction>
</comment>
<dbReference type="Pfam" id="PF13639">
    <property type="entry name" value="zf-RING_2"/>
    <property type="match status" value="1"/>
</dbReference>
<keyword evidence="3" id="KW-0808">Transferase</keyword>
<accession>A0A2S3HTL6</accession>
<evidence type="ECO:0000256" key="6">
    <source>
        <dbReference type="ARBA" id="ARBA00022786"/>
    </source>
</evidence>
<dbReference type="SUPFAM" id="SSF57850">
    <property type="entry name" value="RING/U-box"/>
    <property type="match status" value="1"/>
</dbReference>
<feature type="region of interest" description="Disordered" evidence="9">
    <location>
        <begin position="163"/>
        <end position="193"/>
    </location>
</feature>
<dbReference type="GO" id="GO:0008270">
    <property type="term" value="F:zinc ion binding"/>
    <property type="evidence" value="ECO:0007669"/>
    <property type="project" value="UniProtKB-KW"/>
</dbReference>
<protein>
    <recommendedName>
        <fullName evidence="2">RING-type E3 ubiquitin transferase</fullName>
        <ecNumber evidence="2">2.3.2.27</ecNumber>
    </recommendedName>
</protein>
<sequence length="489" mass="53798">MAFRNMVCTPQVVDLTSERGQARGGNGSEISDQGAQHAVRVVGNATNIGLSDIRNYYDVSINHQHQPVHNPPLNSFGSTNQPLPLNQVPGSMDESSRNDSTGESARGHIKRKNAAVAGSYHFVNGFASSSSSSHAPQNPMLRPWDPSFESTVSSNVAPFNPSEYHSHSSWQSLEGSSVPGTNGFNSMPVHPESTQRANYTFPTTHIGHSWMSQAANGIADGIPQWEYINATTNVQGRFAHSGAIDMANGGFHEYQNGPSAVCRGPVPYFPQHVMHGMQAHNMLDHTQMQVPYQQCHNNGALHGGVNYTGNRLHLGPRIPVLFSSSERTFGPPQHPFLANPVNHRNIRILPPEHATIMDFSRLYEVSNSVDEHRDMRLDIDSMTYEELLALEEQIGDVNTGLTKCLIVDKLRTSLYVPGTSSTSDQPSKSSPENDACIICQEEYQVKDCIGTLECGHRYHAECVHQWLLVKNLCPICKTTALSTDQRHGQ</sequence>
<dbReference type="Gramene" id="PAN29284">
    <property type="protein sequence ID" value="PAN29284"/>
    <property type="gene ID" value="PAHAL_5G214000"/>
</dbReference>
<dbReference type="InterPro" id="IPR045191">
    <property type="entry name" value="MBR1/2-like"/>
</dbReference>
<dbReference type="Proteomes" id="UP000243499">
    <property type="component" value="Chromosome 5"/>
</dbReference>
<dbReference type="EC" id="2.3.2.27" evidence="2"/>
<dbReference type="EMBL" id="CM008050">
    <property type="protein sequence ID" value="PAN29284.1"/>
    <property type="molecule type" value="Genomic_DNA"/>
</dbReference>
<dbReference type="Gene3D" id="3.30.40.10">
    <property type="entry name" value="Zinc/RING finger domain, C3HC4 (zinc finger)"/>
    <property type="match status" value="1"/>
</dbReference>
<evidence type="ECO:0000256" key="2">
    <source>
        <dbReference type="ARBA" id="ARBA00012483"/>
    </source>
</evidence>
<keyword evidence="4" id="KW-0479">Metal-binding</keyword>
<dbReference type="SMART" id="SM00184">
    <property type="entry name" value="RING"/>
    <property type="match status" value="1"/>
</dbReference>
<keyword evidence="7" id="KW-0862">Zinc</keyword>
<keyword evidence="5 8" id="KW-0863">Zinc-finger</keyword>
<dbReference type="InterPro" id="IPR013083">
    <property type="entry name" value="Znf_RING/FYVE/PHD"/>
</dbReference>
<evidence type="ECO:0000256" key="9">
    <source>
        <dbReference type="SAM" id="MobiDB-lite"/>
    </source>
</evidence>
<evidence type="ECO:0000259" key="10">
    <source>
        <dbReference type="PROSITE" id="PS50089"/>
    </source>
</evidence>
<evidence type="ECO:0000256" key="7">
    <source>
        <dbReference type="ARBA" id="ARBA00022833"/>
    </source>
</evidence>
<proteinExistence type="predicted"/>
<dbReference type="PROSITE" id="PS50089">
    <property type="entry name" value="ZF_RING_2"/>
    <property type="match status" value="1"/>
</dbReference>
<evidence type="ECO:0000256" key="1">
    <source>
        <dbReference type="ARBA" id="ARBA00000900"/>
    </source>
</evidence>
<evidence type="ECO:0000256" key="5">
    <source>
        <dbReference type="ARBA" id="ARBA00022771"/>
    </source>
</evidence>
<dbReference type="AlphaFoldDB" id="A0A2S3HTL6"/>
<feature type="compositionally biased region" description="Polar residues" evidence="9">
    <location>
        <begin position="64"/>
        <end position="84"/>
    </location>
</feature>
<feature type="compositionally biased region" description="Polar residues" evidence="9">
    <location>
        <begin position="167"/>
        <end position="185"/>
    </location>
</feature>
<dbReference type="GO" id="GO:0061630">
    <property type="term" value="F:ubiquitin protein ligase activity"/>
    <property type="evidence" value="ECO:0007669"/>
    <property type="project" value="UniProtKB-EC"/>
</dbReference>
<evidence type="ECO:0000313" key="11">
    <source>
        <dbReference type="EMBL" id="PAN29284.1"/>
    </source>
</evidence>
<dbReference type="InterPro" id="IPR001841">
    <property type="entry name" value="Znf_RING"/>
</dbReference>
<feature type="region of interest" description="Disordered" evidence="9">
    <location>
        <begin position="64"/>
        <end position="109"/>
    </location>
</feature>